<evidence type="ECO:0000313" key="2">
    <source>
        <dbReference type="Proteomes" id="UP000828048"/>
    </source>
</evidence>
<proteinExistence type="predicted"/>
<keyword evidence="2" id="KW-1185">Reference proteome</keyword>
<dbReference type="EMBL" id="CM037160">
    <property type="protein sequence ID" value="KAH7841523.1"/>
    <property type="molecule type" value="Genomic_DNA"/>
</dbReference>
<organism evidence="1 2">
    <name type="scientific">Vaccinium darrowii</name>
    <dbReference type="NCBI Taxonomy" id="229202"/>
    <lineage>
        <taxon>Eukaryota</taxon>
        <taxon>Viridiplantae</taxon>
        <taxon>Streptophyta</taxon>
        <taxon>Embryophyta</taxon>
        <taxon>Tracheophyta</taxon>
        <taxon>Spermatophyta</taxon>
        <taxon>Magnoliopsida</taxon>
        <taxon>eudicotyledons</taxon>
        <taxon>Gunneridae</taxon>
        <taxon>Pentapetalae</taxon>
        <taxon>asterids</taxon>
        <taxon>Ericales</taxon>
        <taxon>Ericaceae</taxon>
        <taxon>Vaccinioideae</taxon>
        <taxon>Vaccinieae</taxon>
        <taxon>Vaccinium</taxon>
    </lineage>
</organism>
<comment type="caution">
    <text evidence="1">The sequence shown here is derived from an EMBL/GenBank/DDBJ whole genome shotgun (WGS) entry which is preliminary data.</text>
</comment>
<reference evidence="1 2" key="1">
    <citation type="journal article" date="2021" name="Hortic Res">
        <title>High-quality reference genome and annotation aids understanding of berry development for evergreen blueberry (Vaccinium darrowii).</title>
        <authorList>
            <person name="Yu J."/>
            <person name="Hulse-Kemp A.M."/>
            <person name="Babiker E."/>
            <person name="Staton M."/>
        </authorList>
    </citation>
    <scope>NUCLEOTIDE SEQUENCE [LARGE SCALE GENOMIC DNA]</scope>
    <source>
        <strain evidence="2">cv. NJ 8807/NJ 8810</strain>
        <tissue evidence="1">Young leaf</tissue>
    </source>
</reference>
<accession>A0ACB7XL60</accession>
<gene>
    <name evidence="1" type="ORF">Vadar_031058</name>
</gene>
<name>A0ACB7XL60_9ERIC</name>
<protein>
    <submittedName>
        <fullName evidence="1">Uncharacterized protein</fullName>
    </submittedName>
</protein>
<evidence type="ECO:0000313" key="1">
    <source>
        <dbReference type="EMBL" id="KAH7841523.1"/>
    </source>
</evidence>
<sequence length="106" mass="11718">MAAVRLLALFTVTALLATAFAEIRFRDIRSDSRSTIPIDGFGFTHTSRLQLSVSKFSLSYYDPKPGLSQVGFLLCTCDSWIHALEEVINAAITCPFQSTLIKPVFT</sequence>
<dbReference type="Proteomes" id="UP000828048">
    <property type="component" value="Chromosome 10"/>
</dbReference>